<evidence type="ECO:0000313" key="2">
    <source>
        <dbReference type="EMBL" id="AMV62519.1"/>
    </source>
</evidence>
<dbReference type="EMBL" id="CP012275">
    <property type="protein sequence ID" value="AMV62519.1"/>
    <property type="molecule type" value="Genomic_DNA"/>
</dbReference>
<evidence type="ECO:0000259" key="1">
    <source>
        <dbReference type="Pfam" id="PF04991"/>
    </source>
</evidence>
<organism evidence="2 5">
    <name type="scientific">Pediococcus damnosus</name>
    <dbReference type="NCBI Taxonomy" id="51663"/>
    <lineage>
        <taxon>Bacteria</taxon>
        <taxon>Bacillati</taxon>
        <taxon>Bacillota</taxon>
        <taxon>Bacilli</taxon>
        <taxon>Lactobacillales</taxon>
        <taxon>Lactobacillaceae</taxon>
        <taxon>Pediococcus</taxon>
    </lineage>
</organism>
<accession>A0A0R2HU12</accession>
<dbReference type="Pfam" id="PF04991">
    <property type="entry name" value="LicD"/>
    <property type="match status" value="1"/>
</dbReference>
<dbReference type="EMBL" id="CP012288">
    <property type="protein sequence ID" value="AMV67603.1"/>
    <property type="molecule type" value="Genomic_DNA"/>
</dbReference>
<evidence type="ECO:0000313" key="3">
    <source>
        <dbReference type="EMBL" id="AMV67603.1"/>
    </source>
</evidence>
<reference evidence="4 5" key="1">
    <citation type="journal article" date="2016" name="PLoS ONE">
        <title>The Identification of Novel Diagnostic Marker Genes for the Detection of Beer Spoiling Pediococcus damnosus Strains Using the BlAst Diagnostic Gene findEr.</title>
        <authorList>
            <person name="Behr J."/>
            <person name="Geissler A.J."/>
            <person name="Schmid J."/>
            <person name="Zehe A."/>
            <person name="Vogel R.F."/>
        </authorList>
    </citation>
    <scope>NUCLEOTIDE SEQUENCE [LARGE SCALE GENOMIC DNA]</scope>
    <source>
        <strain evidence="2 5">TMW 2.1533</strain>
        <strain evidence="3 4">TMW 2.1535</strain>
    </source>
</reference>
<name>A0A0R2HU12_9LACO</name>
<dbReference type="GO" id="GO:0050518">
    <property type="term" value="F:2-C-methyl-D-erythritol 4-phosphate cytidylyltransferase activity"/>
    <property type="evidence" value="ECO:0007669"/>
    <property type="project" value="UniProtKB-EC"/>
</dbReference>
<dbReference type="OrthoDB" id="9786100at2"/>
<dbReference type="GO" id="GO:0009100">
    <property type="term" value="P:glycoprotein metabolic process"/>
    <property type="evidence" value="ECO:0007669"/>
    <property type="project" value="UniProtKB-ARBA"/>
</dbReference>
<evidence type="ECO:0000313" key="4">
    <source>
        <dbReference type="Proteomes" id="UP000076244"/>
    </source>
</evidence>
<keyword evidence="2" id="KW-0808">Transferase</keyword>
<evidence type="ECO:0000313" key="5">
    <source>
        <dbReference type="Proteomes" id="UP000076405"/>
    </source>
</evidence>
<proteinExistence type="predicted"/>
<feature type="domain" description="LicD/FKTN/FKRP nucleotidyltransferase" evidence="1">
    <location>
        <begin position="22"/>
        <end position="242"/>
    </location>
</feature>
<keyword evidence="4" id="KW-1185">Reference proteome</keyword>
<dbReference type="InterPro" id="IPR007074">
    <property type="entry name" value="LicD/FKTN/FKRP_NTP_transf"/>
</dbReference>
<dbReference type="PANTHER" id="PTHR43404">
    <property type="entry name" value="LIPOPOLYSACCHARIDE CHOLINEPHOSPHOTRANSFERASE LICD"/>
    <property type="match status" value="1"/>
</dbReference>
<dbReference type="Proteomes" id="UP000076244">
    <property type="component" value="Chromosome"/>
</dbReference>
<dbReference type="AlphaFoldDB" id="A0A0R2HU12"/>
<dbReference type="KEGG" id="pdm:ADU72_1678"/>
<gene>
    <name evidence="2" type="ORF">ADU70_1025</name>
    <name evidence="3" type="ORF">ADU72_1678</name>
</gene>
<dbReference type="RefSeq" id="WP_046870817.1">
    <property type="nucleotide sequence ID" value="NZ_BAAAXI010000183.1"/>
</dbReference>
<dbReference type="Proteomes" id="UP000076405">
    <property type="component" value="Chromosome"/>
</dbReference>
<dbReference type="PANTHER" id="PTHR43404:SF2">
    <property type="entry name" value="LIPOPOLYSACCHARIDE CHOLINEPHOSPHOTRANSFERASE LICD"/>
    <property type="match status" value="1"/>
</dbReference>
<keyword evidence="2" id="KW-0548">Nucleotidyltransferase</keyword>
<dbReference type="InterPro" id="IPR052942">
    <property type="entry name" value="LPS_cholinephosphotransferase"/>
</dbReference>
<dbReference type="EC" id="2.7.7.60" evidence="2"/>
<protein>
    <submittedName>
        <fullName evidence="2">2-C-methyl-D-erythritol 4-phosphate cytidylyltransferase</fullName>
        <ecNumber evidence="2">2.7.7.60</ecNumber>
    </submittedName>
</protein>
<dbReference type="GeneID" id="57276082"/>
<sequence length="270" mass="32102">MSQISELHRIELNTLKKVAAICDAHHINYFLIGGSLLGAIRHNGFIPWDDDVDIGMRRDDYDKFASLTPALLQNTHYFMQTADTDPNFAFSYMKILDTDTYIKERNNVNDARKGVFVDIFPFDKVPRQPEIRRAVYNRFRYFDARILLRLGYNIIQTPFRKDPETNDLDHYMSVAKLKEKRENIMRLYNKEPFHHYKNYASQYAYDKEVLNQAEISELVTHQFENIQVKIPEAYDRILTRMYDDYMKLPPERDQKEKHVDILIVNGKHIK</sequence>